<dbReference type="PANTHER" id="PTHR30204">
    <property type="entry name" value="REDOX-CYCLING DRUG-SENSING TRANSCRIPTIONAL ACTIVATOR SOXR"/>
    <property type="match status" value="1"/>
</dbReference>
<dbReference type="PROSITE" id="PS50937">
    <property type="entry name" value="HTH_MERR_2"/>
    <property type="match status" value="1"/>
</dbReference>
<keyword evidence="8" id="KW-1185">Reference proteome</keyword>
<dbReference type="InterPro" id="IPR000551">
    <property type="entry name" value="MerR-type_HTH_dom"/>
</dbReference>
<dbReference type="Proteomes" id="UP000612899">
    <property type="component" value="Unassembled WGS sequence"/>
</dbReference>
<evidence type="ECO:0000256" key="5">
    <source>
        <dbReference type="SAM" id="Coils"/>
    </source>
</evidence>
<comment type="caution">
    <text evidence="7">The sequence shown here is derived from an EMBL/GenBank/DDBJ whole genome shotgun (WGS) entry which is preliminary data.</text>
</comment>
<proteinExistence type="predicted"/>
<keyword evidence="4" id="KW-0804">Transcription</keyword>
<keyword evidence="3" id="KW-0238">DNA-binding</keyword>
<evidence type="ECO:0000313" key="8">
    <source>
        <dbReference type="Proteomes" id="UP000612899"/>
    </source>
</evidence>
<name>A0A8J3VEL4_9ACTN</name>
<dbReference type="GO" id="GO:0003677">
    <property type="term" value="F:DNA binding"/>
    <property type="evidence" value="ECO:0007669"/>
    <property type="project" value="UniProtKB-KW"/>
</dbReference>
<keyword evidence="2" id="KW-0805">Transcription regulation</keyword>
<sequence>MMLINQLAQRSGVSTRALRHYDRLGLLSSRRLHNGYRDFEEHSVEEVRRIRLLLDIGLGLQAVAQVLACFDAGGALTACPAALERLRGQIRDVDHSIAELQRTRRLLTGTLENLVES</sequence>
<keyword evidence="1" id="KW-0678">Repressor</keyword>
<accession>A0A8J3VEL4</accession>
<dbReference type="SMART" id="SM00422">
    <property type="entry name" value="HTH_MERR"/>
    <property type="match status" value="1"/>
</dbReference>
<evidence type="ECO:0000256" key="3">
    <source>
        <dbReference type="ARBA" id="ARBA00023125"/>
    </source>
</evidence>
<dbReference type="InterPro" id="IPR009061">
    <property type="entry name" value="DNA-bd_dom_put_sf"/>
</dbReference>
<evidence type="ECO:0000256" key="4">
    <source>
        <dbReference type="ARBA" id="ARBA00023163"/>
    </source>
</evidence>
<dbReference type="EMBL" id="BONY01000008">
    <property type="protein sequence ID" value="GIH03670.1"/>
    <property type="molecule type" value="Genomic_DNA"/>
</dbReference>
<dbReference type="RefSeq" id="WP_203907568.1">
    <property type="nucleotide sequence ID" value="NZ_BONY01000008.1"/>
</dbReference>
<organism evidence="7 8">
    <name type="scientific">Rhizocola hellebori</name>
    <dbReference type="NCBI Taxonomy" id="1392758"/>
    <lineage>
        <taxon>Bacteria</taxon>
        <taxon>Bacillati</taxon>
        <taxon>Actinomycetota</taxon>
        <taxon>Actinomycetes</taxon>
        <taxon>Micromonosporales</taxon>
        <taxon>Micromonosporaceae</taxon>
        <taxon>Rhizocola</taxon>
    </lineage>
</organism>
<gene>
    <name evidence="7" type="primary">merR2</name>
    <name evidence="7" type="ORF">Rhe02_17370</name>
</gene>
<dbReference type="GO" id="GO:0003700">
    <property type="term" value="F:DNA-binding transcription factor activity"/>
    <property type="evidence" value="ECO:0007669"/>
    <property type="project" value="InterPro"/>
</dbReference>
<dbReference type="InterPro" id="IPR047057">
    <property type="entry name" value="MerR_fam"/>
</dbReference>
<keyword evidence="5" id="KW-0175">Coiled coil</keyword>
<reference evidence="7" key="1">
    <citation type="submission" date="2021-01" db="EMBL/GenBank/DDBJ databases">
        <title>Whole genome shotgun sequence of Rhizocola hellebori NBRC 109834.</title>
        <authorList>
            <person name="Komaki H."/>
            <person name="Tamura T."/>
        </authorList>
    </citation>
    <scope>NUCLEOTIDE SEQUENCE</scope>
    <source>
        <strain evidence="7">NBRC 109834</strain>
    </source>
</reference>
<evidence type="ECO:0000259" key="6">
    <source>
        <dbReference type="PROSITE" id="PS50937"/>
    </source>
</evidence>
<dbReference type="Gene3D" id="1.10.1660.10">
    <property type="match status" value="1"/>
</dbReference>
<dbReference type="SUPFAM" id="SSF46955">
    <property type="entry name" value="Putative DNA-binding domain"/>
    <property type="match status" value="1"/>
</dbReference>
<protein>
    <submittedName>
        <fullName evidence="7">MerR family transcriptional regulator</fullName>
    </submittedName>
</protein>
<evidence type="ECO:0000256" key="2">
    <source>
        <dbReference type="ARBA" id="ARBA00023015"/>
    </source>
</evidence>
<feature type="coiled-coil region" evidence="5">
    <location>
        <begin position="83"/>
        <end position="117"/>
    </location>
</feature>
<dbReference type="PANTHER" id="PTHR30204:SF69">
    <property type="entry name" value="MERR-FAMILY TRANSCRIPTIONAL REGULATOR"/>
    <property type="match status" value="1"/>
</dbReference>
<evidence type="ECO:0000256" key="1">
    <source>
        <dbReference type="ARBA" id="ARBA00022491"/>
    </source>
</evidence>
<dbReference type="AlphaFoldDB" id="A0A8J3VEL4"/>
<dbReference type="PRINTS" id="PR00040">
    <property type="entry name" value="HTHMERR"/>
</dbReference>
<feature type="domain" description="HTH merR-type" evidence="6">
    <location>
        <begin position="1"/>
        <end position="69"/>
    </location>
</feature>
<evidence type="ECO:0000313" key="7">
    <source>
        <dbReference type="EMBL" id="GIH03670.1"/>
    </source>
</evidence>
<dbReference type="Pfam" id="PF13411">
    <property type="entry name" value="MerR_1"/>
    <property type="match status" value="1"/>
</dbReference>